<protein>
    <submittedName>
        <fullName evidence="2">Uncharacterized protein</fullName>
    </submittedName>
</protein>
<keyword evidence="3" id="KW-1185">Reference proteome</keyword>
<sequence length="209" mass="23909">MPTDRSSQPRAAPRRHGLPPQRGNGANRLVARLMGDPDLRAEILGSSEYIRLHDTGSLKARECRANARQSFLKIMPAAHPDNQYTCRGEQESHKTFFLPRHIIEHVQAFVMGPATKESNHGGKDKKMKAITIRQTVQDLWWWAAREAGPKVYTLLYRWHIETGAATDYMATKYELSTAITDKHWLGIAELKLLLDVIMYTFLCSYHFAY</sequence>
<dbReference type="Proteomes" id="UP000799439">
    <property type="component" value="Unassembled WGS sequence"/>
</dbReference>
<reference evidence="2" key="1">
    <citation type="journal article" date="2020" name="Stud. Mycol.">
        <title>101 Dothideomycetes genomes: a test case for predicting lifestyles and emergence of pathogens.</title>
        <authorList>
            <person name="Haridas S."/>
            <person name="Albert R."/>
            <person name="Binder M."/>
            <person name="Bloem J."/>
            <person name="Labutti K."/>
            <person name="Salamov A."/>
            <person name="Andreopoulos B."/>
            <person name="Baker S."/>
            <person name="Barry K."/>
            <person name="Bills G."/>
            <person name="Bluhm B."/>
            <person name="Cannon C."/>
            <person name="Castanera R."/>
            <person name="Culley D."/>
            <person name="Daum C."/>
            <person name="Ezra D."/>
            <person name="Gonzalez J."/>
            <person name="Henrissat B."/>
            <person name="Kuo A."/>
            <person name="Liang C."/>
            <person name="Lipzen A."/>
            <person name="Lutzoni F."/>
            <person name="Magnuson J."/>
            <person name="Mondo S."/>
            <person name="Nolan M."/>
            <person name="Ohm R."/>
            <person name="Pangilinan J."/>
            <person name="Park H.-J."/>
            <person name="Ramirez L."/>
            <person name="Alfaro M."/>
            <person name="Sun H."/>
            <person name="Tritt A."/>
            <person name="Yoshinaga Y."/>
            <person name="Zwiers L.-H."/>
            <person name="Turgeon B."/>
            <person name="Goodwin S."/>
            <person name="Spatafora J."/>
            <person name="Crous P."/>
            <person name="Grigoriev I."/>
        </authorList>
    </citation>
    <scope>NUCLEOTIDE SEQUENCE</scope>
    <source>
        <strain evidence="2">CBS 260.36</strain>
    </source>
</reference>
<evidence type="ECO:0000313" key="3">
    <source>
        <dbReference type="Proteomes" id="UP000799439"/>
    </source>
</evidence>
<proteinExistence type="predicted"/>
<evidence type="ECO:0000313" key="2">
    <source>
        <dbReference type="EMBL" id="KAF2148753.1"/>
    </source>
</evidence>
<dbReference type="AlphaFoldDB" id="A0A9P4MD20"/>
<accession>A0A9P4MD20</accession>
<organism evidence="2 3">
    <name type="scientific">Myriangium duriaei CBS 260.36</name>
    <dbReference type="NCBI Taxonomy" id="1168546"/>
    <lineage>
        <taxon>Eukaryota</taxon>
        <taxon>Fungi</taxon>
        <taxon>Dikarya</taxon>
        <taxon>Ascomycota</taxon>
        <taxon>Pezizomycotina</taxon>
        <taxon>Dothideomycetes</taxon>
        <taxon>Dothideomycetidae</taxon>
        <taxon>Myriangiales</taxon>
        <taxon>Myriangiaceae</taxon>
        <taxon>Myriangium</taxon>
    </lineage>
</organism>
<comment type="caution">
    <text evidence="2">The sequence shown here is derived from an EMBL/GenBank/DDBJ whole genome shotgun (WGS) entry which is preliminary data.</text>
</comment>
<evidence type="ECO:0000256" key="1">
    <source>
        <dbReference type="SAM" id="MobiDB-lite"/>
    </source>
</evidence>
<dbReference type="EMBL" id="ML996092">
    <property type="protein sequence ID" value="KAF2148753.1"/>
    <property type="molecule type" value="Genomic_DNA"/>
</dbReference>
<gene>
    <name evidence="2" type="ORF">K461DRAFT_271369</name>
</gene>
<name>A0A9P4MD20_9PEZI</name>
<feature type="region of interest" description="Disordered" evidence="1">
    <location>
        <begin position="1"/>
        <end position="26"/>
    </location>
</feature>